<dbReference type="GeneID" id="25263222"/>
<dbReference type="CDD" id="cd22931">
    <property type="entry name" value="HFD_TAF6"/>
    <property type="match status" value="1"/>
</dbReference>
<evidence type="ECO:0000256" key="8">
    <source>
        <dbReference type="SAM" id="MobiDB-lite"/>
    </source>
</evidence>
<dbReference type="SMART" id="SM00803">
    <property type="entry name" value="TAF"/>
    <property type="match status" value="1"/>
</dbReference>
<dbReference type="Gene3D" id="1.25.40.770">
    <property type="entry name" value="TAF6, C-terminal HEAT repeat domain"/>
    <property type="match status" value="1"/>
</dbReference>
<evidence type="ECO:0000256" key="7">
    <source>
        <dbReference type="ARBA" id="ARBA00093655"/>
    </source>
</evidence>
<dbReference type="SUPFAM" id="SSF47113">
    <property type="entry name" value="Histone-fold"/>
    <property type="match status" value="1"/>
</dbReference>
<dbReference type="GO" id="GO:0005669">
    <property type="term" value="C:transcription factor TFIID complex"/>
    <property type="evidence" value="ECO:0007669"/>
    <property type="project" value="InterPro"/>
</dbReference>
<evidence type="ECO:0000256" key="4">
    <source>
        <dbReference type="ARBA" id="ARBA00023163"/>
    </source>
</evidence>
<feature type="compositionally biased region" description="Polar residues" evidence="8">
    <location>
        <begin position="339"/>
        <end position="349"/>
    </location>
</feature>
<evidence type="ECO:0000256" key="3">
    <source>
        <dbReference type="ARBA" id="ARBA00023015"/>
    </source>
</evidence>
<evidence type="ECO:0000313" key="10">
    <source>
        <dbReference type="EMBL" id="KDN46104.1"/>
    </source>
</evidence>
<reference evidence="10 11" key="1">
    <citation type="submission" date="2014-05" db="EMBL/GenBank/DDBJ databases">
        <title>Draft genome sequence of a rare smut relative, Tilletiaria anomala UBC 951.</title>
        <authorList>
            <consortium name="DOE Joint Genome Institute"/>
            <person name="Toome M."/>
            <person name="Kuo A."/>
            <person name="Henrissat B."/>
            <person name="Lipzen A."/>
            <person name="Tritt A."/>
            <person name="Yoshinaga Y."/>
            <person name="Zane M."/>
            <person name="Barry K."/>
            <person name="Grigoriev I.V."/>
            <person name="Spatafora J.W."/>
            <person name="Aimea M.C."/>
        </authorList>
    </citation>
    <scope>NUCLEOTIDE SEQUENCE [LARGE SCALE GENOMIC DNA]</scope>
    <source>
        <strain evidence="10 11">UBC 951</strain>
    </source>
</reference>
<dbReference type="HOGENOM" id="CLU_021711_3_2_1"/>
<dbReference type="GO" id="GO:0000124">
    <property type="term" value="C:SAGA complex"/>
    <property type="evidence" value="ECO:0007669"/>
    <property type="project" value="InterPro"/>
</dbReference>
<comment type="caution">
    <text evidence="10">The sequence shown here is derived from an EMBL/GenBank/DDBJ whole genome shotgun (WGS) entry which is preliminary data.</text>
</comment>
<dbReference type="STRING" id="1037660.A0A066W4U9"/>
<dbReference type="EMBL" id="JMSN01000037">
    <property type="protein sequence ID" value="KDN46104.1"/>
    <property type="molecule type" value="Genomic_DNA"/>
</dbReference>
<evidence type="ECO:0000313" key="11">
    <source>
        <dbReference type="Proteomes" id="UP000027361"/>
    </source>
</evidence>
<dbReference type="Pfam" id="PF02969">
    <property type="entry name" value="TAF"/>
    <property type="match status" value="1"/>
</dbReference>
<organism evidence="10 11">
    <name type="scientific">Tilletiaria anomala (strain ATCC 24038 / CBS 436.72 / UBC 951)</name>
    <dbReference type="NCBI Taxonomy" id="1037660"/>
    <lineage>
        <taxon>Eukaryota</taxon>
        <taxon>Fungi</taxon>
        <taxon>Dikarya</taxon>
        <taxon>Basidiomycota</taxon>
        <taxon>Ustilaginomycotina</taxon>
        <taxon>Exobasidiomycetes</taxon>
        <taxon>Georgefischeriales</taxon>
        <taxon>Tilletiariaceae</taxon>
        <taxon>Tilletiaria</taxon>
    </lineage>
</organism>
<evidence type="ECO:0000256" key="2">
    <source>
        <dbReference type="ARBA" id="ARBA00007688"/>
    </source>
</evidence>
<evidence type="ECO:0000256" key="6">
    <source>
        <dbReference type="ARBA" id="ARBA00076308"/>
    </source>
</evidence>
<dbReference type="InterPro" id="IPR037796">
    <property type="entry name" value="TAF6"/>
</dbReference>
<feature type="domain" description="TATA box binding protein associated factor (TAF) histone-like fold" evidence="9">
    <location>
        <begin position="60"/>
        <end position="124"/>
    </location>
</feature>
<keyword evidence="4" id="KW-0804">Transcription</keyword>
<evidence type="ECO:0000256" key="5">
    <source>
        <dbReference type="ARBA" id="ARBA00023242"/>
    </source>
</evidence>
<dbReference type="CDD" id="cd08050">
    <property type="entry name" value="TAF6C"/>
    <property type="match status" value="1"/>
</dbReference>
<keyword evidence="3" id="KW-0805">Transcription regulation</keyword>
<dbReference type="AlphaFoldDB" id="A0A066W4U9"/>
<dbReference type="PANTHER" id="PTHR10221">
    <property type="entry name" value="TRANSCRIPTION INITIATION FACTOR TFIID SUBUNIT 6"/>
    <property type="match status" value="1"/>
</dbReference>
<dbReference type="GO" id="GO:0003713">
    <property type="term" value="F:transcription coactivator activity"/>
    <property type="evidence" value="ECO:0007669"/>
    <property type="project" value="TreeGrafter"/>
</dbReference>
<accession>A0A066W4U9</accession>
<feature type="region of interest" description="Disordered" evidence="8">
    <location>
        <begin position="327"/>
        <end position="360"/>
    </location>
</feature>
<dbReference type="GO" id="GO:0051123">
    <property type="term" value="P:RNA polymerase II preinitiation complex assembly"/>
    <property type="evidence" value="ECO:0007669"/>
    <property type="project" value="TreeGrafter"/>
</dbReference>
<dbReference type="Pfam" id="PF07571">
    <property type="entry name" value="TAF6_C"/>
    <property type="match status" value="1"/>
</dbReference>
<dbReference type="InterPro" id="IPR046344">
    <property type="entry name" value="TAF6_C_sf"/>
</dbReference>
<protein>
    <recommendedName>
        <fullName evidence="6">TBP-associated factor 6</fullName>
    </recommendedName>
    <alternativeName>
        <fullName evidence="7">Transcription initiation factor TFIID subunit 6</fullName>
    </alternativeName>
</protein>
<dbReference type="InParanoid" id="A0A066W4U9"/>
<gene>
    <name evidence="10" type="ORF">K437DRAFT_246661</name>
</gene>
<dbReference type="OMA" id="VPLHYVE"/>
<dbReference type="GO" id="GO:0016251">
    <property type="term" value="F:RNA polymerase II general transcription initiation factor activity"/>
    <property type="evidence" value="ECO:0007669"/>
    <property type="project" value="InterPro"/>
</dbReference>
<dbReference type="InterPro" id="IPR004823">
    <property type="entry name" value="TAF_TATA-bd_Histone-like_dom"/>
</dbReference>
<dbReference type="FunFam" id="1.10.20.10:FF:000033">
    <property type="entry name" value="Transcription initiation factor TFIID complex subunit"/>
    <property type="match status" value="1"/>
</dbReference>
<dbReference type="FunCoup" id="A0A066W4U9">
    <property type="interactions" value="413"/>
</dbReference>
<evidence type="ECO:0000259" key="9">
    <source>
        <dbReference type="SMART" id="SM00803"/>
    </source>
</evidence>
<dbReference type="GO" id="GO:0006325">
    <property type="term" value="P:chromatin organization"/>
    <property type="evidence" value="ECO:0007669"/>
    <property type="project" value="UniProtKB-ARBA"/>
</dbReference>
<proteinExistence type="inferred from homology"/>
<dbReference type="GO" id="GO:0046695">
    <property type="term" value="C:SLIK (SAGA-like) complex"/>
    <property type="evidence" value="ECO:0007669"/>
    <property type="project" value="InterPro"/>
</dbReference>
<dbReference type="InterPro" id="IPR011442">
    <property type="entry name" value="TAF6_C"/>
</dbReference>
<evidence type="ECO:0000256" key="1">
    <source>
        <dbReference type="ARBA" id="ARBA00004123"/>
    </source>
</evidence>
<dbReference type="Proteomes" id="UP000027361">
    <property type="component" value="Unassembled WGS sequence"/>
</dbReference>
<name>A0A066W4U9_TILAU</name>
<dbReference type="GO" id="GO:0046982">
    <property type="term" value="F:protein heterodimerization activity"/>
    <property type="evidence" value="ECO:0007669"/>
    <property type="project" value="InterPro"/>
</dbReference>
<comment type="subcellular location">
    <subcellularLocation>
        <location evidence="1">Nucleus</location>
    </subcellularLocation>
</comment>
<dbReference type="OrthoDB" id="361039at2759"/>
<feature type="region of interest" description="Disordered" evidence="8">
    <location>
        <begin position="531"/>
        <end position="555"/>
    </location>
</feature>
<dbReference type="Gene3D" id="1.10.20.10">
    <property type="entry name" value="Histone, subunit A"/>
    <property type="match status" value="1"/>
</dbReference>
<keyword evidence="11" id="KW-1185">Reference proteome</keyword>
<dbReference type="InterPro" id="IPR009072">
    <property type="entry name" value="Histone-fold"/>
</dbReference>
<dbReference type="RefSeq" id="XP_013243419.1">
    <property type="nucleotide sequence ID" value="XM_013387965.1"/>
</dbReference>
<comment type="similarity">
    <text evidence="2">Belongs to the TAF6 family.</text>
</comment>
<keyword evidence="5" id="KW-0539">Nucleus</keyword>
<dbReference type="PANTHER" id="PTHR10221:SF9">
    <property type="entry name" value="TRANSCRIPTION INITIATION FACTOR TFIID SUBUNIT 6"/>
    <property type="match status" value="1"/>
</dbReference>
<sequence>MAPKAASGNRSGSEAPLAASVGLGSSSTVAAGGAMSASGLGTGAFAIGGTSSGLISIPPSIYPKDSIKDVAEQLGLTSLRDNVAAALASDVEYRIREVLQDASKYMRHAKRSQLRTSDIDAALRAKNIEPLYGYFPSSSGRSSHPSTAASLAGPSFRKVQTPSGPIYYIEDEEIDFEKVLSTGPTLTLGKGVGWSAHWLAVEGIQPAVPQNPSPVELGQASDPPSAAAATAALNGDSASLVVPLAAKANSARVVPMTPITPGAGASTAGQNVIVKPLIKHVLSRELQLYYERLTTAILTPPSSADTESGDTDADDEADADADAYGEAEPSAIDNDRDTSMASAANQQEMRPSRTRKASANGITVPSKTLAAFTAKSTGNTVRDAALASLRGDPGLHQIVPYLVQWVGERISFGLLDENLLGQMMMVVHALLVNSHIHIEPYLHQVMPSILSVLLTASLGPMLSVQDPFLETCTKASTPAKRSGSNSYQLRAHAGALLAFIVSQHSASYPSLRTRIVSTLIKALLAGTKRYIDPDSEDQPPRTGAEALAQAEAKKRAPAESAGTKLGAVIGLRRLGSGVVRAFLLGPKGVQEPEKAKNALRLLGLWLNDQGHVAEQSAAWILKEIRAAAHGLTAPLLPAVESIEDEKRDFEEVFGVYWAERLGGDVRARKGLLLALHDERVASTAAHAQ</sequence>